<proteinExistence type="predicted"/>
<evidence type="ECO:0000313" key="2">
    <source>
        <dbReference type="Proteomes" id="UP000197783"/>
    </source>
</evidence>
<organism evidence="1 2">
    <name type="scientific">Sphingomonas mucosissima</name>
    <dbReference type="NCBI Taxonomy" id="370959"/>
    <lineage>
        <taxon>Bacteria</taxon>
        <taxon>Pseudomonadati</taxon>
        <taxon>Pseudomonadota</taxon>
        <taxon>Alphaproteobacteria</taxon>
        <taxon>Sphingomonadales</taxon>
        <taxon>Sphingomonadaceae</taxon>
        <taxon>Sphingomonas</taxon>
    </lineage>
</organism>
<comment type="caution">
    <text evidence="1">The sequence shown here is derived from an EMBL/GenBank/DDBJ whole genome shotgun (WGS) entry which is preliminary data.</text>
</comment>
<protein>
    <recommendedName>
        <fullName evidence="3">DUF2336 domain-containing protein</fullName>
    </recommendedName>
</protein>
<dbReference type="AlphaFoldDB" id="A0A245ZLR7"/>
<dbReference type="InterPro" id="IPR019285">
    <property type="entry name" value="DUF2336"/>
</dbReference>
<dbReference type="Pfam" id="PF10098">
    <property type="entry name" value="DUF2336"/>
    <property type="match status" value="1"/>
</dbReference>
<evidence type="ECO:0008006" key="3">
    <source>
        <dbReference type="Google" id="ProtNLM"/>
    </source>
</evidence>
<keyword evidence="2" id="KW-1185">Reference proteome</keyword>
<dbReference type="RefSeq" id="WP_088333388.1">
    <property type="nucleotide sequence ID" value="NZ_NBBJ01000002.1"/>
</dbReference>
<sequence length="372" mass="40064">MSVDHSDAMRAPEPGSAAFWAHAAAAASRADSRLAAQIQDLFLSDADRLDDRTRAAAAATLRMTVLAMAHDLARDVADQLPGHAVDHAGGTSPDQAAAAVSRRLHGSGLLRDRALMEELFARVRQDMVSEALRANRVPAAEPTLLAEWVASGDDGLSRAAMAYGQAEARRQAEWRADLPLALHEKLLWWVAAALREQWAVEGGQQILVDRAIAQAAQRSMAGDDDQDRLEAAADRLVAALGANGADLAERLIAALEEGHLALFIALLSQALALDFVEVRALVLDPHDDRFWVALRGVDLERAAIARIGFLLADADPRRDLDAFADRLDAIAAIAAPEAAEGLAPMALPRQFREAQRALERTPDRAPDRALAW</sequence>
<evidence type="ECO:0000313" key="1">
    <source>
        <dbReference type="EMBL" id="OWK30673.1"/>
    </source>
</evidence>
<gene>
    <name evidence="1" type="ORF">SPMU_16620</name>
</gene>
<dbReference type="Proteomes" id="UP000197783">
    <property type="component" value="Unassembled WGS sequence"/>
</dbReference>
<reference evidence="1 2" key="1">
    <citation type="submission" date="2017-03" db="EMBL/GenBank/DDBJ databases">
        <title>Genome sequence of Sphingomonas mucosissima DSM 17494.</title>
        <authorList>
            <person name="Poehlein A."/>
            <person name="Wuebbeler J.H."/>
            <person name="Steinbuechel A."/>
            <person name="Daniel R."/>
        </authorList>
    </citation>
    <scope>NUCLEOTIDE SEQUENCE [LARGE SCALE GENOMIC DNA]</scope>
    <source>
        <strain evidence="1 2">DSM 17494</strain>
    </source>
</reference>
<dbReference type="EMBL" id="NBBJ01000002">
    <property type="protein sequence ID" value="OWK30673.1"/>
    <property type="molecule type" value="Genomic_DNA"/>
</dbReference>
<accession>A0A245ZLR7</accession>
<dbReference type="OrthoDB" id="8194627at2"/>
<name>A0A245ZLR7_9SPHN</name>